<name>A0A7I9WAD9_MYCAG</name>
<protein>
    <submittedName>
        <fullName evidence="2">Uncharacterized protein</fullName>
    </submittedName>
</protein>
<organism evidence="2 3">
    <name type="scientific">Mycolicibacterium agri</name>
    <name type="common">Mycobacterium agri</name>
    <dbReference type="NCBI Taxonomy" id="36811"/>
    <lineage>
        <taxon>Bacteria</taxon>
        <taxon>Bacillati</taxon>
        <taxon>Actinomycetota</taxon>
        <taxon>Actinomycetes</taxon>
        <taxon>Mycobacteriales</taxon>
        <taxon>Mycobacteriaceae</taxon>
        <taxon>Mycolicibacterium</taxon>
    </lineage>
</organism>
<reference evidence="2 3" key="1">
    <citation type="journal article" date="2019" name="Emerg. Microbes Infect.">
        <title>Comprehensive subspecies identification of 175 nontuberculous mycobacteria species based on 7547 genomic profiles.</title>
        <authorList>
            <person name="Matsumoto Y."/>
            <person name="Kinjo T."/>
            <person name="Motooka D."/>
            <person name="Nabeya D."/>
            <person name="Jung N."/>
            <person name="Uechi K."/>
            <person name="Horii T."/>
            <person name="Iida T."/>
            <person name="Fujita J."/>
            <person name="Nakamura S."/>
        </authorList>
    </citation>
    <scope>NUCLEOTIDE SEQUENCE [LARGE SCALE GENOMIC DNA]</scope>
    <source>
        <strain evidence="2 3">JCM 6377</strain>
    </source>
</reference>
<dbReference type="Proteomes" id="UP000465302">
    <property type="component" value="Unassembled WGS sequence"/>
</dbReference>
<dbReference type="AlphaFoldDB" id="A0A7I9WAD9"/>
<evidence type="ECO:0000313" key="3">
    <source>
        <dbReference type="Proteomes" id="UP000465302"/>
    </source>
</evidence>
<accession>A0A7I9WAD9</accession>
<proteinExistence type="predicted"/>
<comment type="caution">
    <text evidence="2">The sequence shown here is derived from an EMBL/GenBank/DDBJ whole genome shotgun (WGS) entry which is preliminary data.</text>
</comment>
<feature type="region of interest" description="Disordered" evidence="1">
    <location>
        <begin position="1"/>
        <end position="25"/>
    </location>
</feature>
<evidence type="ECO:0000313" key="2">
    <source>
        <dbReference type="EMBL" id="GFG54186.1"/>
    </source>
</evidence>
<evidence type="ECO:0000256" key="1">
    <source>
        <dbReference type="SAM" id="MobiDB-lite"/>
    </source>
</evidence>
<gene>
    <name evidence="2" type="ORF">MAGR_56270</name>
</gene>
<dbReference type="EMBL" id="BLKS01000001">
    <property type="protein sequence ID" value="GFG54186.1"/>
    <property type="molecule type" value="Genomic_DNA"/>
</dbReference>
<sequence>MSPPVTLPNPGGSRSTSPCAPPDAAAYIPDASELFDVLRRVVRNPQRTAERTPHRLGARATARRQCIHEGIV</sequence>